<accession>A0A1Y6D533</accession>
<dbReference type="STRING" id="1760988.SAMN02949497_2409"/>
<gene>
    <name evidence="1" type="ORF">SAMN02949497_2409</name>
</gene>
<dbReference type="EMBL" id="FXAM01000001">
    <property type="protein sequence ID" value="SMF95065.1"/>
    <property type="molecule type" value="Genomic_DNA"/>
</dbReference>
<keyword evidence="2" id="KW-1185">Reference proteome</keyword>
<dbReference type="Proteomes" id="UP000192923">
    <property type="component" value="Unassembled WGS sequence"/>
</dbReference>
<sequence length="446" mass="49023">MAEQGEGGGFARLVLGWFGYGPGPADLAAFVARGFGPWLETQLAPPPGDDPEVVQRLAQVRLNIKYPADAHWPAVNEQRPLASLDRPIEALWPLLDAQPRHPAERAWPRYEVIAATLIRAIYSRYPLREVLAQFWRDHFNVNAFGPNAIAVALPVYDREVIRKHALGNFRALLEAVAGSTAMLYYLSNRSSRAGAANENYARELFELHTLGRDAYLNDQYNRWRDVPGAVAGRPEGYIDQDVYEAARAFTGWEVEDGTALDGQRKLPATGRFAYVETWHDGYQKRVLGQEFNPFAAALDDGGKVLDWVAHHPATARHLAGKLCRRYVGSDAPPELVGRIAEVWTRTTQAPDQIAQVVANNKSQGTDHGRGGLMAVLGGKVAGGRCYGPWPGLRTGQLEEGVDLAVTTDYWRVLAEVLGWQTGAKGNPWFPGYDYPGGLGLFAGGRG</sequence>
<organism evidence="1 2">
    <name type="scientific">Methylomagnum ishizawai</name>
    <dbReference type="NCBI Taxonomy" id="1760988"/>
    <lineage>
        <taxon>Bacteria</taxon>
        <taxon>Pseudomonadati</taxon>
        <taxon>Pseudomonadota</taxon>
        <taxon>Gammaproteobacteria</taxon>
        <taxon>Methylococcales</taxon>
        <taxon>Methylococcaceae</taxon>
        <taxon>Methylomagnum</taxon>
    </lineage>
</organism>
<reference evidence="1 2" key="1">
    <citation type="submission" date="2016-12" db="EMBL/GenBank/DDBJ databases">
        <authorList>
            <person name="Song W.-J."/>
            <person name="Kurnit D.M."/>
        </authorList>
    </citation>
    <scope>NUCLEOTIDE SEQUENCE [LARGE SCALE GENOMIC DNA]</scope>
    <source>
        <strain evidence="1 2">175</strain>
    </source>
</reference>
<dbReference type="Pfam" id="PF08811">
    <property type="entry name" value="DUF1800"/>
    <property type="match status" value="1"/>
</dbReference>
<evidence type="ECO:0008006" key="3">
    <source>
        <dbReference type="Google" id="ProtNLM"/>
    </source>
</evidence>
<name>A0A1Y6D533_9GAMM</name>
<evidence type="ECO:0000313" key="2">
    <source>
        <dbReference type="Proteomes" id="UP000192923"/>
    </source>
</evidence>
<protein>
    <recommendedName>
        <fullName evidence="3">DUF1800 domain-containing protein</fullName>
    </recommendedName>
</protein>
<dbReference type="AlphaFoldDB" id="A0A1Y6D533"/>
<proteinExistence type="predicted"/>
<dbReference type="InterPro" id="IPR014917">
    <property type="entry name" value="DUF1800"/>
</dbReference>
<evidence type="ECO:0000313" key="1">
    <source>
        <dbReference type="EMBL" id="SMF95065.1"/>
    </source>
</evidence>